<dbReference type="Gene3D" id="1.10.10.60">
    <property type="entry name" value="Homeodomain-like"/>
    <property type="match status" value="1"/>
</dbReference>
<dbReference type="PANTHER" id="PTHR46734">
    <property type="entry name" value="TELOMERIC REPEAT-BINDING FACTOR 1 TERF1"/>
    <property type="match status" value="1"/>
</dbReference>
<gene>
    <name evidence="5" type="ORF">B9G98_00779</name>
</gene>
<dbReference type="STRING" id="45607.A0A2T0FDZ7"/>
<keyword evidence="6" id="KW-1185">Reference proteome</keyword>
<evidence type="ECO:0000259" key="3">
    <source>
        <dbReference type="PROSITE" id="PS50090"/>
    </source>
</evidence>
<dbReference type="SMART" id="SM00717">
    <property type="entry name" value="SANT"/>
    <property type="match status" value="2"/>
</dbReference>
<sequence>MTRGSKNSGATGHFVNGMEVSGIDPEIVREERQAAERGGVDKTSGPDLTALQQAVDIHKLQQGSNTVPQGYGQPESQPLFAADPNQTDDVRHYGHHVHYPPHQAAAYMPGPGATPMKAEHVRQATSNSNVGGPSSAQILNSHALAERMAGQNNGPGAGRIGKRRVRLGWTEEETRYLMEGCKRHGVGNWKKILTDPSFEFNCRTAVDLKDRFRTSFPDEYSRLYPNAKTHKVKRPNTGAEVAQLTKIKRKERRAFSQDEDERLLQGFNKHGPAWSKIQRDQSLNLGDRRSTDLRDRFRNAFPDRYTAAGYKGRSSQKTNPVPPPPQDMGVQPSQMAQLNVLDEDVHMQHQNIMPRGGGYIPMQHPHALQMPMGYPTGPVYFSPQMNLYRSNAQPPQQN</sequence>
<dbReference type="SUPFAM" id="SSF46689">
    <property type="entry name" value="Homeodomain-like"/>
    <property type="match status" value="2"/>
</dbReference>
<protein>
    <submittedName>
        <fullName evidence="5">Telomere-associated protein 1</fullName>
    </submittedName>
</protein>
<dbReference type="AlphaFoldDB" id="A0A2T0FDZ7"/>
<proteinExistence type="predicted"/>
<dbReference type="InterPro" id="IPR001005">
    <property type="entry name" value="SANT/Myb"/>
</dbReference>
<feature type="region of interest" description="Disordered" evidence="2">
    <location>
        <begin position="308"/>
        <end position="331"/>
    </location>
</feature>
<comment type="caution">
    <text evidence="5">The sequence shown here is derived from an EMBL/GenBank/DDBJ whole genome shotgun (WGS) entry which is preliminary data.</text>
</comment>
<evidence type="ECO:0000256" key="2">
    <source>
        <dbReference type="SAM" id="MobiDB-lite"/>
    </source>
</evidence>
<feature type="domain" description="Myb-like" evidence="3">
    <location>
        <begin position="247"/>
        <end position="301"/>
    </location>
</feature>
<dbReference type="Proteomes" id="UP000238350">
    <property type="component" value="Unassembled WGS sequence"/>
</dbReference>
<reference evidence="5 6" key="1">
    <citation type="submission" date="2017-04" db="EMBL/GenBank/DDBJ databases">
        <title>Genome sequencing of [Candida] sorbophila.</title>
        <authorList>
            <person name="Ahn J.O."/>
        </authorList>
    </citation>
    <scope>NUCLEOTIDE SEQUENCE [LARGE SCALE GENOMIC DNA]</scope>
    <source>
        <strain evidence="5 6">DS02</strain>
    </source>
</reference>
<feature type="domain" description="Myb-like" evidence="3">
    <location>
        <begin position="161"/>
        <end position="216"/>
    </location>
</feature>
<dbReference type="Gene3D" id="1.10.246.220">
    <property type="match status" value="1"/>
</dbReference>
<dbReference type="PROSITE" id="PS51294">
    <property type="entry name" value="HTH_MYB"/>
    <property type="match status" value="2"/>
</dbReference>
<evidence type="ECO:0000256" key="1">
    <source>
        <dbReference type="ARBA" id="ARBA00023242"/>
    </source>
</evidence>
<keyword evidence="1" id="KW-0539">Nucleus</keyword>
<feature type="domain" description="HTH myb-type" evidence="4">
    <location>
        <begin position="247"/>
        <end position="305"/>
    </location>
</feature>
<dbReference type="EMBL" id="NDIQ01000001">
    <property type="protein sequence ID" value="PRT53159.1"/>
    <property type="molecule type" value="Genomic_DNA"/>
</dbReference>
<dbReference type="InterPro" id="IPR017930">
    <property type="entry name" value="Myb_dom"/>
</dbReference>
<dbReference type="Pfam" id="PF00249">
    <property type="entry name" value="Myb_DNA-binding"/>
    <property type="match status" value="2"/>
</dbReference>
<feature type="domain" description="HTH myb-type" evidence="4">
    <location>
        <begin position="161"/>
        <end position="220"/>
    </location>
</feature>
<dbReference type="RefSeq" id="XP_024663105.1">
    <property type="nucleotide sequence ID" value="XM_024807337.1"/>
</dbReference>
<organism evidence="5 6">
    <name type="scientific">Wickerhamiella sorbophila</name>
    <dbReference type="NCBI Taxonomy" id="45607"/>
    <lineage>
        <taxon>Eukaryota</taxon>
        <taxon>Fungi</taxon>
        <taxon>Dikarya</taxon>
        <taxon>Ascomycota</taxon>
        <taxon>Saccharomycotina</taxon>
        <taxon>Dipodascomycetes</taxon>
        <taxon>Dipodascales</taxon>
        <taxon>Trichomonascaceae</taxon>
        <taxon>Wickerhamiella</taxon>
    </lineage>
</organism>
<feature type="compositionally biased region" description="Basic and acidic residues" evidence="2">
    <location>
        <begin position="26"/>
        <end position="40"/>
    </location>
</feature>
<evidence type="ECO:0000313" key="5">
    <source>
        <dbReference type="EMBL" id="PRT53159.1"/>
    </source>
</evidence>
<dbReference type="CDD" id="cd11660">
    <property type="entry name" value="SANT_TRF"/>
    <property type="match status" value="2"/>
</dbReference>
<name>A0A2T0FDZ7_9ASCO</name>
<accession>A0A2T0FDZ7</accession>
<evidence type="ECO:0000259" key="4">
    <source>
        <dbReference type="PROSITE" id="PS51294"/>
    </source>
</evidence>
<dbReference type="PROSITE" id="PS50090">
    <property type="entry name" value="MYB_LIKE"/>
    <property type="match status" value="2"/>
</dbReference>
<feature type="compositionally biased region" description="Polar residues" evidence="2">
    <location>
        <begin position="1"/>
        <end position="10"/>
    </location>
</feature>
<dbReference type="OrthoDB" id="608866at2759"/>
<dbReference type="GeneID" id="36514528"/>
<dbReference type="InterPro" id="IPR052450">
    <property type="entry name" value="TRBD-Containing_Protein"/>
</dbReference>
<evidence type="ECO:0000313" key="6">
    <source>
        <dbReference type="Proteomes" id="UP000238350"/>
    </source>
</evidence>
<dbReference type="InterPro" id="IPR009057">
    <property type="entry name" value="Homeodomain-like_sf"/>
</dbReference>
<feature type="region of interest" description="Disordered" evidence="2">
    <location>
        <begin position="1"/>
        <end position="46"/>
    </location>
</feature>
<dbReference type="PANTHER" id="PTHR46734:SF1">
    <property type="entry name" value="TELOMERIC REPEAT-BINDING FACTOR 1"/>
    <property type="match status" value="1"/>
</dbReference>